<keyword evidence="3 4" id="KW-0129">CBS domain</keyword>
<sequence>MIEFLKQHTCYDVLPISFRLVVLDTELPVKKALEILVTNGIVSAPLWSSQTHSFAGMLTVSDFISLIQYYYTNQTAQQDIETMRLSHLTKHIKQNYPIHPMTTLYDAAILMSSTRAHRIPLMDSKKEIVSVMTQYRLMKFIATNFQNTALLNIPLSKLNIGVYGESVATATMETPVIDIITTFAELNISAVPIVDEHGTVFNMYDTIDVMSLVRSEKYSDLDLPVGEALKSRPDNFPGVCTCTMNDTLLSIFKAIRKKRVYRLVVIEPSTFKLIGLLSISDILGYLVKH</sequence>
<dbReference type="PANTHER" id="PTHR13780">
    <property type="entry name" value="AMP-ACTIVATED PROTEIN KINASE, GAMMA REGULATORY SUBUNIT"/>
    <property type="match status" value="1"/>
</dbReference>
<proteinExistence type="inferred from homology"/>
<dbReference type="GO" id="GO:0031588">
    <property type="term" value="C:nucleotide-activated protein kinase complex"/>
    <property type="evidence" value="ECO:0007669"/>
    <property type="project" value="TreeGrafter"/>
</dbReference>
<dbReference type="SUPFAM" id="SSF54631">
    <property type="entry name" value="CBS-domain pair"/>
    <property type="match status" value="2"/>
</dbReference>
<dbReference type="CDD" id="cd04618">
    <property type="entry name" value="CBS_euAMPK_gamma-like_repeat1"/>
    <property type="match status" value="1"/>
</dbReference>
<reference evidence="6 7" key="1">
    <citation type="submission" date="2015-06" db="EMBL/GenBank/DDBJ databases">
        <title>Expansion of signal transduction pathways in fungi by whole-genome duplication.</title>
        <authorList>
            <consortium name="DOE Joint Genome Institute"/>
            <person name="Corrochano L.M."/>
            <person name="Kuo A."/>
            <person name="Marcet-Houben M."/>
            <person name="Polaino S."/>
            <person name="Salamov A."/>
            <person name="Villalobos J.M."/>
            <person name="Alvarez M.I."/>
            <person name="Avalos J."/>
            <person name="Benito E.P."/>
            <person name="Benoit I."/>
            <person name="Burger G."/>
            <person name="Camino L.P."/>
            <person name="Canovas D."/>
            <person name="Cerda-Olmedo E."/>
            <person name="Cheng J.-F."/>
            <person name="Dominguez A."/>
            <person name="Elias M."/>
            <person name="Eslava A.P."/>
            <person name="Glaser F."/>
            <person name="Grimwood J."/>
            <person name="Gutierrez G."/>
            <person name="Heitman J."/>
            <person name="Henrissat B."/>
            <person name="Iturriaga E.A."/>
            <person name="Lang B.F."/>
            <person name="Lavin J.L."/>
            <person name="Lee S."/>
            <person name="Li W."/>
            <person name="Lindquist E."/>
            <person name="Lopez-Garcia S."/>
            <person name="Luque E.M."/>
            <person name="Marcos A.T."/>
            <person name="Martin J."/>
            <person name="Mccluskey K."/>
            <person name="Medina H.R."/>
            <person name="Miralles-Duran A."/>
            <person name="Miyazaki A."/>
            <person name="Munoz-Torres E."/>
            <person name="Oguiza J.A."/>
            <person name="Ohm R."/>
            <person name="Olmedo M."/>
            <person name="Orejas M."/>
            <person name="Ortiz-Castellanos L."/>
            <person name="Pisabarro A.G."/>
            <person name="Rodriguez-Romero J."/>
            <person name="Ruiz-Herrera J."/>
            <person name="Ruiz-Vazquez R."/>
            <person name="Sanz C."/>
            <person name="Schackwitz W."/>
            <person name="Schmutz J."/>
            <person name="Shahriari M."/>
            <person name="Shelest E."/>
            <person name="Silva-Franco F."/>
            <person name="Soanes D."/>
            <person name="Syed K."/>
            <person name="Tagua V.G."/>
            <person name="Talbot N.J."/>
            <person name="Thon M."/>
            <person name="De Vries R.P."/>
            <person name="Wiebenga A."/>
            <person name="Yadav J.S."/>
            <person name="Braun E.L."/>
            <person name="Baker S."/>
            <person name="Garre V."/>
            <person name="Horwitz B."/>
            <person name="Torres-Martinez S."/>
            <person name="Idnurm A."/>
            <person name="Herrera-Estrella A."/>
            <person name="Gabaldon T."/>
            <person name="Grigoriev I.V."/>
        </authorList>
    </citation>
    <scope>NUCLEOTIDE SEQUENCE [LARGE SCALE GENOMIC DNA]</scope>
    <source>
        <strain evidence="6 7">CBS 277.49</strain>
    </source>
</reference>
<dbReference type="VEuPathDB" id="FungiDB:MUCCIDRAFT_32392"/>
<dbReference type="Proteomes" id="UP000077051">
    <property type="component" value="Unassembled WGS sequence"/>
</dbReference>
<comment type="caution">
    <text evidence="6">The sequence shown here is derived from an EMBL/GenBank/DDBJ whole genome shotgun (WGS) entry which is preliminary data.</text>
</comment>
<feature type="domain" description="CBS" evidence="5">
    <location>
        <begin position="16"/>
        <end position="75"/>
    </location>
</feature>
<comment type="similarity">
    <text evidence="1">Belongs to the 5'-AMP-activated protein kinase gamma subunit family.</text>
</comment>
<organism evidence="6 7">
    <name type="scientific">Mucor lusitanicus CBS 277.49</name>
    <dbReference type="NCBI Taxonomy" id="747725"/>
    <lineage>
        <taxon>Eukaryota</taxon>
        <taxon>Fungi</taxon>
        <taxon>Fungi incertae sedis</taxon>
        <taxon>Mucoromycota</taxon>
        <taxon>Mucoromycotina</taxon>
        <taxon>Mucoromycetes</taxon>
        <taxon>Mucorales</taxon>
        <taxon>Mucorineae</taxon>
        <taxon>Mucoraceae</taxon>
        <taxon>Mucor</taxon>
    </lineage>
</organism>
<dbReference type="GO" id="GO:0005737">
    <property type="term" value="C:cytoplasm"/>
    <property type="evidence" value="ECO:0007669"/>
    <property type="project" value="TreeGrafter"/>
</dbReference>
<dbReference type="AlphaFoldDB" id="A0A168PKU3"/>
<dbReference type="EMBL" id="AMYB01000001">
    <property type="protein sequence ID" value="OAD07871.1"/>
    <property type="molecule type" value="Genomic_DNA"/>
</dbReference>
<feature type="domain" description="CBS" evidence="5">
    <location>
        <begin position="235"/>
        <end position="289"/>
    </location>
</feature>
<dbReference type="OrthoDB" id="286637at2759"/>
<dbReference type="InterPro" id="IPR000644">
    <property type="entry name" value="CBS_dom"/>
</dbReference>
<dbReference type="CDD" id="cd04641">
    <property type="entry name" value="CBS_euAMPK_gamma-like_repeat2"/>
    <property type="match status" value="1"/>
</dbReference>
<keyword evidence="2" id="KW-0677">Repeat</keyword>
<gene>
    <name evidence="6" type="ORF">MUCCIDRAFT_32392</name>
</gene>
<evidence type="ECO:0000256" key="1">
    <source>
        <dbReference type="ARBA" id="ARBA00006750"/>
    </source>
</evidence>
<evidence type="ECO:0000256" key="4">
    <source>
        <dbReference type="PROSITE-ProRule" id="PRU00703"/>
    </source>
</evidence>
<dbReference type="GO" id="GO:0016208">
    <property type="term" value="F:AMP binding"/>
    <property type="evidence" value="ECO:0007669"/>
    <property type="project" value="TreeGrafter"/>
</dbReference>
<name>A0A168PKU3_MUCCL</name>
<dbReference type="SMART" id="SM00116">
    <property type="entry name" value="CBS"/>
    <property type="match status" value="4"/>
</dbReference>
<dbReference type="STRING" id="747725.A0A168PKU3"/>
<accession>A0A168PKU3</accession>
<dbReference type="GO" id="GO:0019887">
    <property type="term" value="F:protein kinase regulator activity"/>
    <property type="evidence" value="ECO:0007669"/>
    <property type="project" value="TreeGrafter"/>
</dbReference>
<protein>
    <recommendedName>
        <fullName evidence="5">CBS domain-containing protein</fullName>
    </recommendedName>
</protein>
<evidence type="ECO:0000259" key="5">
    <source>
        <dbReference type="PROSITE" id="PS51371"/>
    </source>
</evidence>
<dbReference type="GO" id="GO:0005634">
    <property type="term" value="C:nucleus"/>
    <property type="evidence" value="ECO:0007669"/>
    <property type="project" value="TreeGrafter"/>
</dbReference>
<evidence type="ECO:0000256" key="2">
    <source>
        <dbReference type="ARBA" id="ARBA00022737"/>
    </source>
</evidence>
<dbReference type="PANTHER" id="PTHR13780:SF35">
    <property type="entry name" value="LD22662P"/>
    <property type="match status" value="1"/>
</dbReference>
<keyword evidence="7" id="KW-1185">Reference proteome</keyword>
<feature type="domain" description="CBS" evidence="5">
    <location>
        <begin position="88"/>
        <end position="150"/>
    </location>
</feature>
<dbReference type="InterPro" id="IPR050511">
    <property type="entry name" value="AMPK_gamma/SDS23_families"/>
</dbReference>
<evidence type="ECO:0000313" key="7">
    <source>
        <dbReference type="Proteomes" id="UP000077051"/>
    </source>
</evidence>
<dbReference type="PROSITE" id="PS51371">
    <property type="entry name" value="CBS"/>
    <property type="match status" value="4"/>
</dbReference>
<dbReference type="GO" id="GO:0019901">
    <property type="term" value="F:protein kinase binding"/>
    <property type="evidence" value="ECO:0007669"/>
    <property type="project" value="TreeGrafter"/>
</dbReference>
<dbReference type="Pfam" id="PF00571">
    <property type="entry name" value="CBS"/>
    <property type="match status" value="4"/>
</dbReference>
<dbReference type="Gene3D" id="3.10.580.10">
    <property type="entry name" value="CBS-domain"/>
    <property type="match status" value="2"/>
</dbReference>
<feature type="domain" description="CBS" evidence="5">
    <location>
        <begin position="163"/>
        <end position="221"/>
    </location>
</feature>
<evidence type="ECO:0000256" key="3">
    <source>
        <dbReference type="ARBA" id="ARBA00023122"/>
    </source>
</evidence>
<evidence type="ECO:0000313" key="6">
    <source>
        <dbReference type="EMBL" id="OAD07871.1"/>
    </source>
</evidence>
<dbReference type="InterPro" id="IPR046342">
    <property type="entry name" value="CBS_dom_sf"/>
</dbReference>